<gene>
    <name evidence="2" type="ORF">UFOPK3522_00101</name>
    <name evidence="3" type="ORF">UFOPK4175_00237</name>
</gene>
<name>A0A6J5Z0V2_9ZZZZ</name>
<protein>
    <submittedName>
        <fullName evidence="2">Unannotated protein</fullName>
    </submittedName>
</protein>
<organism evidence="2">
    <name type="scientific">freshwater metagenome</name>
    <dbReference type="NCBI Taxonomy" id="449393"/>
    <lineage>
        <taxon>unclassified sequences</taxon>
        <taxon>metagenomes</taxon>
        <taxon>ecological metagenomes</taxon>
    </lineage>
</organism>
<dbReference type="AlphaFoldDB" id="A0A6J5Z0V2"/>
<dbReference type="PANTHER" id="PTHR45036">
    <property type="entry name" value="METHYLTRANSFERASE LIKE 7B"/>
    <property type="match status" value="1"/>
</dbReference>
<dbReference type="PANTHER" id="PTHR45036:SF1">
    <property type="entry name" value="METHYLTRANSFERASE LIKE 7A"/>
    <property type="match status" value="1"/>
</dbReference>
<evidence type="ECO:0000313" key="3">
    <source>
        <dbReference type="EMBL" id="CAB5030152.1"/>
    </source>
</evidence>
<dbReference type="SUPFAM" id="SSF53335">
    <property type="entry name" value="S-adenosyl-L-methionine-dependent methyltransferases"/>
    <property type="match status" value="1"/>
</dbReference>
<dbReference type="Gene3D" id="3.40.50.150">
    <property type="entry name" value="Vaccinia Virus protein VP39"/>
    <property type="match status" value="1"/>
</dbReference>
<dbReference type="InterPro" id="IPR013216">
    <property type="entry name" value="Methyltransf_11"/>
</dbReference>
<dbReference type="EMBL" id="CAFBPX010000024">
    <property type="protein sequence ID" value="CAB5030152.1"/>
    <property type="molecule type" value="Genomic_DNA"/>
</dbReference>
<sequence>MNRFGALIYDRFLMGASQQAGLADKRREALAEASGEVLEIGAGTGLNLAAYPRQGITRLVCTEPDRAMSRQLEARSSDAPVAVEVVAASAEKLPFADDSFDCVTGTLVLCEASSPKAALAEIARVLRPGGRYLFLEHVRSSDADHARMQDRWAPLWRLMAGGCNCNRDTLATISGSPLTVDRAEVGRFPKAPKIVKPLLIGSASMPRP</sequence>
<feature type="domain" description="Methyltransferase type 11" evidence="1">
    <location>
        <begin position="38"/>
        <end position="134"/>
    </location>
</feature>
<dbReference type="CDD" id="cd02440">
    <property type="entry name" value="AdoMet_MTases"/>
    <property type="match status" value="1"/>
</dbReference>
<dbReference type="InterPro" id="IPR029063">
    <property type="entry name" value="SAM-dependent_MTases_sf"/>
</dbReference>
<evidence type="ECO:0000313" key="2">
    <source>
        <dbReference type="EMBL" id="CAB4334782.1"/>
    </source>
</evidence>
<dbReference type="GO" id="GO:0008757">
    <property type="term" value="F:S-adenosylmethionine-dependent methyltransferase activity"/>
    <property type="evidence" value="ECO:0007669"/>
    <property type="project" value="InterPro"/>
</dbReference>
<proteinExistence type="predicted"/>
<dbReference type="InterPro" id="IPR052356">
    <property type="entry name" value="Thiol_S-MT"/>
</dbReference>
<accession>A0A6J5Z0V2</accession>
<reference evidence="2" key="1">
    <citation type="submission" date="2020-05" db="EMBL/GenBank/DDBJ databases">
        <authorList>
            <person name="Chiriac C."/>
            <person name="Salcher M."/>
            <person name="Ghai R."/>
            <person name="Kavagutti S V."/>
        </authorList>
    </citation>
    <scope>NUCLEOTIDE SEQUENCE</scope>
</reference>
<evidence type="ECO:0000259" key="1">
    <source>
        <dbReference type="Pfam" id="PF08241"/>
    </source>
</evidence>
<dbReference type="EMBL" id="CAESAO010000004">
    <property type="protein sequence ID" value="CAB4334782.1"/>
    <property type="molecule type" value="Genomic_DNA"/>
</dbReference>
<dbReference type="Pfam" id="PF08241">
    <property type="entry name" value="Methyltransf_11"/>
    <property type="match status" value="1"/>
</dbReference>